<name>C2Y2W4_BACMY</name>
<proteinExistence type="predicted"/>
<protein>
    <submittedName>
        <fullName evidence="2">Permease of the drug/metabolite transporter</fullName>
    </submittedName>
</protein>
<sequence>MLPKTKISVVFYGSIMSWKEIIGMISVLIGVYIATAKATNQSKKVALND</sequence>
<accession>C2Y2W4</accession>
<keyword evidence="1" id="KW-0472">Membrane</keyword>
<dbReference type="AlphaFoldDB" id="C2Y2W4"/>
<gene>
    <name evidence="2" type="ORF">bcere0026_53110</name>
</gene>
<evidence type="ECO:0000256" key="1">
    <source>
        <dbReference type="SAM" id="Phobius"/>
    </source>
</evidence>
<dbReference type="HOGENOM" id="CLU_3132037_0_0_9"/>
<keyword evidence="1" id="KW-0812">Transmembrane</keyword>
<dbReference type="Proteomes" id="UP000001753">
    <property type="component" value="Chromosome"/>
</dbReference>
<organism evidence="2">
    <name type="scientific">Bacillus mycoides</name>
    <dbReference type="NCBI Taxonomy" id="1405"/>
    <lineage>
        <taxon>Bacteria</taxon>
        <taxon>Bacillati</taxon>
        <taxon>Bacillota</taxon>
        <taxon>Bacilli</taxon>
        <taxon>Bacillales</taxon>
        <taxon>Bacillaceae</taxon>
        <taxon>Bacillus</taxon>
        <taxon>Bacillus cereus group</taxon>
    </lineage>
</organism>
<evidence type="ECO:0000313" key="2">
    <source>
        <dbReference type="EMBL" id="EEL67726.1"/>
    </source>
</evidence>
<dbReference type="EMBL" id="ACMP01000158">
    <property type="protein sequence ID" value="EEL67726.1"/>
    <property type="molecule type" value="Genomic_DNA"/>
</dbReference>
<comment type="caution">
    <text evidence="2">The sequence shown here is derived from an EMBL/GenBank/DDBJ whole genome shotgun (WGS) entry which is preliminary data.</text>
</comment>
<feature type="transmembrane region" description="Helical" evidence="1">
    <location>
        <begin position="12"/>
        <end position="34"/>
    </location>
</feature>
<keyword evidence="1" id="KW-1133">Transmembrane helix</keyword>
<reference evidence="2" key="1">
    <citation type="journal article" date="2012" name="Genome Res.">
        <title>Genomic characterization of the Bacillus cereus sensu lato species: Backdrop to the evolution of Bacillus anthracis.</title>
        <authorList>
            <person name="Zwick M.E."/>
            <person name="Joseph S.J."/>
            <person name="Didelot X."/>
            <person name="Chen P.E."/>
            <person name="Bishop-Lilly K.A."/>
            <person name="Stewart A.C."/>
            <person name="Willner K."/>
            <person name="Nolan N."/>
            <person name="Lentz S."/>
            <person name="Thomason M.K."/>
            <person name="Sozhamannan S."/>
            <person name="Mateczun A.J."/>
            <person name="Du L."/>
            <person name="Read T.D."/>
        </authorList>
    </citation>
    <scope>NUCLEOTIDE SEQUENCE [LARGE SCALE GENOMIC DNA]</scope>
    <source>
        <strain evidence="2">AH603</strain>
    </source>
</reference>